<feature type="compositionally biased region" description="Polar residues" evidence="1">
    <location>
        <begin position="142"/>
        <end position="158"/>
    </location>
</feature>
<accession>A0ABX4XS85</accession>
<reference evidence="3 4" key="1">
    <citation type="submission" date="2016-11" db="EMBL/GenBank/DDBJ databases">
        <title>Whole Genome Sequence of Listeria newyorkensis.</title>
        <authorList>
            <person name="Frink S."/>
            <person name="Morales C."/>
            <person name="Kiang D."/>
        </authorList>
    </citation>
    <scope>NUCLEOTIDE SEQUENCE [LARGE SCALE GENOMIC DNA]</scope>
    <source>
        <strain evidence="3 4">F1604011-044</strain>
    </source>
</reference>
<comment type="caution">
    <text evidence="3">The sequence shown here is derived from an EMBL/GenBank/DDBJ whole genome shotgun (WGS) entry which is preliminary data.</text>
</comment>
<dbReference type="InterPro" id="IPR010056">
    <property type="entry name" value="Phage_rep_org__N"/>
</dbReference>
<dbReference type="InterPro" id="IPR053162">
    <property type="entry name" value="DnaD"/>
</dbReference>
<evidence type="ECO:0000313" key="3">
    <source>
        <dbReference type="EMBL" id="PNP94786.1"/>
    </source>
</evidence>
<feature type="region of interest" description="Disordered" evidence="1">
    <location>
        <begin position="119"/>
        <end position="177"/>
    </location>
</feature>
<organism evidence="3 4">
    <name type="scientific">Listeria newyorkensis</name>
    <dbReference type="NCBI Taxonomy" id="1497681"/>
    <lineage>
        <taxon>Bacteria</taxon>
        <taxon>Bacillati</taxon>
        <taxon>Bacillota</taxon>
        <taxon>Bacilli</taxon>
        <taxon>Bacillales</taxon>
        <taxon>Listeriaceae</taxon>
        <taxon>Listeria</taxon>
    </lineage>
</organism>
<feature type="compositionally biased region" description="Basic and acidic residues" evidence="1">
    <location>
        <begin position="161"/>
        <end position="177"/>
    </location>
</feature>
<sequence>MTAIKWIKLTVNMFDDEKIKIIEKMPEGDQMLLIWIRLLSLAGKTNDKGRIYLEENVPYTEDMLAVLFNRDVGIVRVTLQALRQFKMIQILDDGRIEIENWEKHQNVDGMDKIRLQTRERVKKHRKSKGQNTLADNEDSDSRTCNVTGNKDVTPSNATDIELDKEKESDKEPRKKDFNEEHLKLAHYFFSRIEANQPGIKPPRDFGKWAKTIRLMMEKDQRTTEQIRWLIEWVQQDDFEMMNVRSPTKLRARFDDLVFKVKKQKELQQKKATPNKQEATRRLLEEGEDI</sequence>
<protein>
    <recommendedName>
        <fullName evidence="2">Phage replisome organiser N-terminal domain-containing protein</fullName>
    </recommendedName>
</protein>
<dbReference type="Pfam" id="PF09681">
    <property type="entry name" value="Phage_rep_org_N"/>
    <property type="match status" value="1"/>
</dbReference>
<dbReference type="PANTHER" id="PTHR37293:SF7">
    <property type="entry name" value="HYPOTHETICAL PHAGE PROTEIN"/>
    <property type="match status" value="1"/>
</dbReference>
<proteinExistence type="predicted"/>
<feature type="compositionally biased region" description="Basic and acidic residues" evidence="1">
    <location>
        <begin position="277"/>
        <end position="289"/>
    </location>
</feature>
<name>A0ABX4XS85_9LIST</name>
<gene>
    <name evidence="3" type="ORF">BMT55_00060</name>
</gene>
<dbReference type="NCBIfam" id="TIGR01714">
    <property type="entry name" value="phage_rep_org_N"/>
    <property type="match status" value="1"/>
</dbReference>
<dbReference type="EMBL" id="MPDH01000001">
    <property type="protein sequence ID" value="PNP94786.1"/>
    <property type="molecule type" value="Genomic_DNA"/>
</dbReference>
<dbReference type="Proteomes" id="UP000236500">
    <property type="component" value="Unassembled WGS sequence"/>
</dbReference>
<dbReference type="RefSeq" id="WP_103034763.1">
    <property type="nucleotide sequence ID" value="NZ_MPDH01000001.1"/>
</dbReference>
<keyword evidence="4" id="KW-1185">Reference proteome</keyword>
<dbReference type="PANTHER" id="PTHR37293">
    <property type="entry name" value="PHAGE REPLICATION PROTEIN-RELATED"/>
    <property type="match status" value="1"/>
</dbReference>
<feature type="region of interest" description="Disordered" evidence="1">
    <location>
        <begin position="266"/>
        <end position="289"/>
    </location>
</feature>
<feature type="domain" description="Phage replisome organiser N-terminal" evidence="2">
    <location>
        <begin position="6"/>
        <end position="126"/>
    </location>
</feature>
<evidence type="ECO:0000313" key="4">
    <source>
        <dbReference type="Proteomes" id="UP000236500"/>
    </source>
</evidence>
<evidence type="ECO:0000259" key="2">
    <source>
        <dbReference type="Pfam" id="PF09681"/>
    </source>
</evidence>
<evidence type="ECO:0000256" key="1">
    <source>
        <dbReference type="SAM" id="MobiDB-lite"/>
    </source>
</evidence>